<dbReference type="SUPFAM" id="SSF103481">
    <property type="entry name" value="Multidrug resistance efflux transporter EmrE"/>
    <property type="match status" value="2"/>
</dbReference>
<feature type="transmembrane region" description="Helical" evidence="1">
    <location>
        <begin position="195"/>
        <end position="213"/>
    </location>
</feature>
<reference evidence="2" key="1">
    <citation type="journal article" date="2014" name="Int. J. Syst. Evol. Microbiol.">
        <title>Complete genome sequence of Corynebacterium casei LMG S-19264T (=DSM 44701T), isolated from a smear-ripened cheese.</title>
        <authorList>
            <consortium name="US DOE Joint Genome Institute (JGI-PGF)"/>
            <person name="Walter F."/>
            <person name="Albersmeier A."/>
            <person name="Kalinowski J."/>
            <person name="Ruckert C."/>
        </authorList>
    </citation>
    <scope>NUCLEOTIDE SEQUENCE</scope>
    <source>
        <strain evidence="2">CGMCC 1.12924</strain>
    </source>
</reference>
<protein>
    <recommendedName>
        <fullName evidence="4">EamA domain-containing protein</fullName>
    </recommendedName>
</protein>
<evidence type="ECO:0000313" key="2">
    <source>
        <dbReference type="EMBL" id="GGD97295.1"/>
    </source>
</evidence>
<feature type="transmembrane region" description="Helical" evidence="1">
    <location>
        <begin position="218"/>
        <end position="237"/>
    </location>
</feature>
<proteinExistence type="predicted"/>
<feature type="transmembrane region" description="Helical" evidence="1">
    <location>
        <begin position="43"/>
        <end position="65"/>
    </location>
</feature>
<dbReference type="AlphaFoldDB" id="A0A8J2VB18"/>
<keyword evidence="3" id="KW-1185">Reference proteome</keyword>
<feature type="transmembrane region" description="Helical" evidence="1">
    <location>
        <begin position="71"/>
        <end position="88"/>
    </location>
</feature>
<dbReference type="InterPro" id="IPR037185">
    <property type="entry name" value="EmrE-like"/>
</dbReference>
<feature type="transmembrane region" description="Helical" evidence="1">
    <location>
        <begin position="100"/>
        <end position="120"/>
    </location>
</feature>
<feature type="transmembrane region" description="Helical" evidence="1">
    <location>
        <begin position="132"/>
        <end position="151"/>
    </location>
</feature>
<dbReference type="Proteomes" id="UP000652231">
    <property type="component" value="Unassembled WGS sequence"/>
</dbReference>
<reference evidence="2" key="2">
    <citation type="submission" date="2020-09" db="EMBL/GenBank/DDBJ databases">
        <authorList>
            <person name="Sun Q."/>
            <person name="Zhou Y."/>
        </authorList>
    </citation>
    <scope>NUCLEOTIDE SEQUENCE</scope>
    <source>
        <strain evidence="2">CGMCC 1.12924</strain>
    </source>
</reference>
<keyword evidence="1" id="KW-0812">Transmembrane</keyword>
<evidence type="ECO:0000256" key="1">
    <source>
        <dbReference type="SAM" id="Phobius"/>
    </source>
</evidence>
<name>A0A8J2VB18_9FLAO</name>
<comment type="caution">
    <text evidence="2">The sequence shown here is derived from an EMBL/GenBank/DDBJ whole genome shotgun (WGS) entry which is preliminary data.</text>
</comment>
<feature type="transmembrane region" description="Helical" evidence="1">
    <location>
        <begin position="163"/>
        <end position="183"/>
    </location>
</feature>
<gene>
    <name evidence="2" type="ORF">GCM10011312_21020</name>
</gene>
<dbReference type="Gene3D" id="1.10.3730.20">
    <property type="match status" value="1"/>
</dbReference>
<evidence type="ECO:0000313" key="3">
    <source>
        <dbReference type="Proteomes" id="UP000652231"/>
    </source>
</evidence>
<keyword evidence="1" id="KW-1133">Transmembrane helix</keyword>
<accession>A0A8J2VB18</accession>
<organism evidence="2 3">
    <name type="scientific">Planktosalinus lacus</name>
    <dbReference type="NCBI Taxonomy" id="1526573"/>
    <lineage>
        <taxon>Bacteria</taxon>
        <taxon>Pseudomonadati</taxon>
        <taxon>Bacteroidota</taxon>
        <taxon>Flavobacteriia</taxon>
        <taxon>Flavobacteriales</taxon>
        <taxon>Flavobacteriaceae</taxon>
        <taxon>Planktosalinus</taxon>
    </lineage>
</organism>
<dbReference type="EMBL" id="BMGK01000008">
    <property type="protein sequence ID" value="GGD97295.1"/>
    <property type="molecule type" value="Genomic_DNA"/>
</dbReference>
<feature type="transmembrane region" description="Helical" evidence="1">
    <location>
        <begin position="16"/>
        <end position="36"/>
    </location>
</feature>
<sequence>MSDSQLGLSEVIKASWIWGTLILGILFIVIFNIMGITAQRSGVAVTSVATKMSVVIPVIFGILVYNETASAFKIIGILLALVAVYLSSVKSKEGFKWRNILFPILLFLGSGIIDTSLKYLETNYVPANQIEIFSTSIFGFAGLFGTFYILLKGNLKIHWKSVLGGIALGIPNYYSIVFILNALSTKGLESSTVFTVNNVSVVMFSTLLGLLVFKERLLLKNWVGIGLAILSIILVIYT</sequence>
<keyword evidence="1" id="KW-0472">Membrane</keyword>
<evidence type="ECO:0008006" key="4">
    <source>
        <dbReference type="Google" id="ProtNLM"/>
    </source>
</evidence>